<dbReference type="KEGG" id="bcoh:BC6307_00590"/>
<dbReference type="EMBL" id="CP018866">
    <property type="protein sequence ID" value="AST89878.1"/>
    <property type="molecule type" value="Genomic_DNA"/>
</dbReference>
<dbReference type="SMART" id="SM00065">
    <property type="entry name" value="GAF"/>
    <property type="match status" value="1"/>
</dbReference>
<dbReference type="Gene3D" id="3.30.565.10">
    <property type="entry name" value="Histidine kinase-like ATPase, C-terminal domain"/>
    <property type="match status" value="1"/>
</dbReference>
<dbReference type="InterPro" id="IPR003594">
    <property type="entry name" value="HATPase_dom"/>
</dbReference>
<dbReference type="PROSITE" id="PS50011">
    <property type="entry name" value="PROTEIN_KINASE_DOM"/>
    <property type="match status" value="1"/>
</dbReference>
<dbReference type="InterPro" id="IPR000719">
    <property type="entry name" value="Prot_kinase_dom"/>
</dbReference>
<evidence type="ECO:0000256" key="3">
    <source>
        <dbReference type="ARBA" id="ARBA00022553"/>
    </source>
</evidence>
<keyword evidence="13" id="KW-1185">Reference proteome</keyword>
<accession>A0A223KKI4</accession>
<dbReference type="PANTHER" id="PTHR43642:SF1">
    <property type="entry name" value="HYBRID SIGNAL TRANSDUCTION HISTIDINE KINASE G"/>
    <property type="match status" value="1"/>
</dbReference>
<dbReference type="PRINTS" id="PR00344">
    <property type="entry name" value="BCTRLSENSOR"/>
</dbReference>
<dbReference type="Pfam" id="PF00512">
    <property type="entry name" value="HisKA"/>
    <property type="match status" value="1"/>
</dbReference>
<dbReference type="Gene3D" id="1.10.510.10">
    <property type="entry name" value="Transferase(Phosphotransferase) domain 1"/>
    <property type="match status" value="1"/>
</dbReference>
<dbReference type="InterPro" id="IPR003018">
    <property type="entry name" value="GAF"/>
</dbReference>
<evidence type="ECO:0000313" key="12">
    <source>
        <dbReference type="EMBL" id="AST89878.1"/>
    </source>
</evidence>
<evidence type="ECO:0000256" key="7">
    <source>
        <dbReference type="ARBA" id="ARBA00022840"/>
    </source>
</evidence>
<feature type="domain" description="Histidine kinase" evidence="11">
    <location>
        <begin position="1503"/>
        <end position="1720"/>
    </location>
</feature>
<evidence type="ECO:0000256" key="1">
    <source>
        <dbReference type="ARBA" id="ARBA00000085"/>
    </source>
</evidence>
<dbReference type="InterPro" id="IPR005467">
    <property type="entry name" value="His_kinase_dom"/>
</dbReference>
<dbReference type="InterPro" id="IPR011009">
    <property type="entry name" value="Kinase-like_dom_sf"/>
</dbReference>
<keyword evidence="9" id="KW-0175">Coiled coil</keyword>
<dbReference type="Gene3D" id="1.10.287.130">
    <property type="match status" value="1"/>
</dbReference>
<evidence type="ECO:0000256" key="9">
    <source>
        <dbReference type="SAM" id="Coils"/>
    </source>
</evidence>
<dbReference type="Gene3D" id="3.30.450.40">
    <property type="match status" value="1"/>
</dbReference>
<dbReference type="PANTHER" id="PTHR43642">
    <property type="entry name" value="HYBRID SIGNAL TRANSDUCTION HISTIDINE KINASE G"/>
    <property type="match status" value="1"/>
</dbReference>
<proteinExistence type="predicted"/>
<sequence>MRGIPVLPDYKLVNIEIENSTSIMYKGYATRENKLILLKSAKQPTHTLQEVASRIHEYHITKDLRMDGIINPIKLEKHLNEPYIILEYFPGVTLREMLKDKKQLDLSKFLSIAIKLTAALINLHKEQIIHKNINPDNIVIHRTTGQIKLTGFYYATTLKKENQRHNITPNEIEGQLAYISPEQTGRMNRSVDYRADLYSLGVVLYEMITGELPFTYEEPMELLHAHLAKRPSDPIDKNDSVPQIISDIIMRLLSKTPETRYKSAFGLREDLKKSNDQLQLFGNVAPFQLGQHDPAATFEPGIKLYGRNLEKELLLKAFERVSNGNAELVLIKGHSGIGKTALVHEIQTPLVKEKGYFISGKFDLLQRQKPYSPILQAFKSLMRLILSEGDERIQSWKTSIKAQLSNNESIITSIIPELKWITGENLEENTLANKDAHLRFHLIFQKFVNAFATKEHPLVLFLDDLQWADTASLELIEYLLTHIDSRYFLLIGAYRHNEIGMDHPFTETINNLKKERVVITEITLNPLEDRILLQWVEEALMDDGLETRQLAHVMFKLTQGNPFFIMQLFQSLYNDESIMFDEELGKWSIRFDRIQTTLEKENIIDLMIKRVQQLPLETQELLKKASCIGNEFDLKTLSTICEKDLATTGGILWRSLEAGLILPEDSIYKWIYPDGAPHIVDQPPTYRFLHDRVQQAVYSLMTKEEKEQTHLKIGRLLMILSAEDHHLFDMVNHLNICRSYLKDEEQLALVQWNVKAGEQAKESAAFKESLEYFQTAYEMFGARWDTHYSLTKQLMTGLGECCYLNSKFEEAEWTLNQVLENVRTNHEKLSIYNLKVVLYTHVHRVGEAVQSGIAGLRMFGWKIHRKPSKALIAVEILQAKIALRKKNTKDLMKLPTLEDQEKILLLNTMITMNAPAFHVDQNLATILMVRALRFSLKHGMTDITSLVFNNYALILSAGFNDFHKSYEFGKLAIEVAERSGNIGLKGRTYFVFGSFINHWKHPLKRNFNYLKQSQQYCIDAGNIHLAGANSSFISITLFMMGEYLYDVLTGIKNQLKFIDKIRYVISKGFLNEFVQWIEVLQNEQATMNWDFEQILDDDSAKIIHYTIRLQLSYLFNQKEFAKVVIDHLEPLVSNRLTLVIISEYYFYDALWASRFYDDVSLFEQKVLYRKLKKNAKKLKDWAKLCPENYQHKWKLLIAEIARIEGKHNGAITNYDDAIQLAKENNFIQDVAISNELAGYYYISRGLESVASAYLTEAYRTYIKWGAYAKARKLREGYASYIMNVSNERGSQSSLFEFDMKASFQASQAISSEIIQERLVHKLMDITMRNAGAERGVLVLVRDAELLVVAIANIDGQIEELSFQPVEDSNIFSEKIVRYVAKSQEAVVLNDAKIEGIFVEDPYVVKNNVKSILCLPAIFKGKLTSILYLENNRTTHVFTEDRIKFLSFLSTQVAISIENAELYGKLEEKVKDRTKELEYANKHLEQMNIELEKSEGERRHLFSNISHDLRAPIASVSGYIQAILDKLIDSEEERDAILRKCLQRVDGLNMMINDIFELAQLESGQTHFSFDFVPIDRLIKRYSEQFEYDVIRNGLNYTVTIEDIGLEHYPMVQVDVKRFNQVFSNIITNAMKHTKIGEISISLHFNKDLEEAYISIQDSGEGIQVEDIPYIFDRNFSKSSEGNGLGLAISREIILLHNGEIWVESEHGKGSTFFIKLPVFQVDSLVDV</sequence>
<evidence type="ECO:0000313" key="13">
    <source>
        <dbReference type="Proteomes" id="UP000215224"/>
    </source>
</evidence>
<organism evidence="12 13">
    <name type="scientific">Sutcliffiella cohnii</name>
    <dbReference type="NCBI Taxonomy" id="33932"/>
    <lineage>
        <taxon>Bacteria</taxon>
        <taxon>Bacillati</taxon>
        <taxon>Bacillota</taxon>
        <taxon>Bacilli</taxon>
        <taxon>Bacillales</taxon>
        <taxon>Bacillaceae</taxon>
        <taxon>Sutcliffiella</taxon>
    </lineage>
</organism>
<protein>
    <recommendedName>
        <fullName evidence="2">histidine kinase</fullName>
        <ecNumber evidence="2">2.7.13.3</ecNumber>
    </recommendedName>
</protein>
<feature type="coiled-coil region" evidence="9">
    <location>
        <begin position="1476"/>
        <end position="1503"/>
    </location>
</feature>
<dbReference type="Proteomes" id="UP000215224">
    <property type="component" value="Chromosome"/>
</dbReference>
<evidence type="ECO:0000256" key="6">
    <source>
        <dbReference type="ARBA" id="ARBA00022777"/>
    </source>
</evidence>
<dbReference type="SMART" id="SM00220">
    <property type="entry name" value="S_TKc"/>
    <property type="match status" value="1"/>
</dbReference>
<dbReference type="InterPro" id="IPR029016">
    <property type="entry name" value="GAF-like_dom_sf"/>
</dbReference>
<dbReference type="InterPro" id="IPR036097">
    <property type="entry name" value="HisK_dim/P_sf"/>
</dbReference>
<evidence type="ECO:0000256" key="5">
    <source>
        <dbReference type="ARBA" id="ARBA00022741"/>
    </source>
</evidence>
<dbReference type="InterPro" id="IPR036890">
    <property type="entry name" value="HATPase_C_sf"/>
</dbReference>
<keyword evidence="7" id="KW-0067">ATP-binding</keyword>
<dbReference type="InterPro" id="IPR011990">
    <property type="entry name" value="TPR-like_helical_dom_sf"/>
</dbReference>
<dbReference type="SUPFAM" id="SSF47384">
    <property type="entry name" value="Homodimeric domain of signal transducing histidine kinase"/>
    <property type="match status" value="1"/>
</dbReference>
<keyword evidence="3" id="KW-0597">Phosphoprotein</keyword>
<dbReference type="SUPFAM" id="SSF48452">
    <property type="entry name" value="TPR-like"/>
    <property type="match status" value="1"/>
</dbReference>
<dbReference type="Pfam" id="PF00069">
    <property type="entry name" value="Pkinase"/>
    <property type="match status" value="1"/>
</dbReference>
<dbReference type="CDD" id="cd14014">
    <property type="entry name" value="STKc_PknB_like"/>
    <property type="match status" value="1"/>
</dbReference>
<dbReference type="CDD" id="cd00082">
    <property type="entry name" value="HisKA"/>
    <property type="match status" value="1"/>
</dbReference>
<dbReference type="SMART" id="SM00388">
    <property type="entry name" value="HisKA"/>
    <property type="match status" value="1"/>
</dbReference>
<evidence type="ECO:0000259" key="11">
    <source>
        <dbReference type="PROSITE" id="PS50109"/>
    </source>
</evidence>
<keyword evidence="8" id="KW-0902">Two-component regulatory system</keyword>
<feature type="domain" description="Protein kinase" evidence="10">
    <location>
        <begin position="10"/>
        <end position="278"/>
    </location>
</feature>
<evidence type="ECO:0000256" key="8">
    <source>
        <dbReference type="ARBA" id="ARBA00023012"/>
    </source>
</evidence>
<evidence type="ECO:0000256" key="4">
    <source>
        <dbReference type="ARBA" id="ARBA00022679"/>
    </source>
</evidence>
<evidence type="ECO:0000259" key="10">
    <source>
        <dbReference type="PROSITE" id="PS50011"/>
    </source>
</evidence>
<dbReference type="GO" id="GO:0005524">
    <property type="term" value="F:ATP binding"/>
    <property type="evidence" value="ECO:0007669"/>
    <property type="project" value="UniProtKB-KW"/>
</dbReference>
<keyword evidence="5" id="KW-0547">Nucleotide-binding</keyword>
<keyword evidence="6" id="KW-0418">Kinase</keyword>
<dbReference type="GO" id="GO:0000155">
    <property type="term" value="F:phosphorelay sensor kinase activity"/>
    <property type="evidence" value="ECO:0007669"/>
    <property type="project" value="InterPro"/>
</dbReference>
<dbReference type="SUPFAM" id="SSF55874">
    <property type="entry name" value="ATPase domain of HSP90 chaperone/DNA topoisomerase II/histidine kinase"/>
    <property type="match status" value="1"/>
</dbReference>
<dbReference type="InterPro" id="IPR003661">
    <property type="entry name" value="HisK_dim/P_dom"/>
</dbReference>
<dbReference type="SUPFAM" id="SSF56112">
    <property type="entry name" value="Protein kinase-like (PK-like)"/>
    <property type="match status" value="1"/>
</dbReference>
<dbReference type="SUPFAM" id="SSF52540">
    <property type="entry name" value="P-loop containing nucleoside triphosphate hydrolases"/>
    <property type="match status" value="1"/>
</dbReference>
<dbReference type="Pfam" id="PF02518">
    <property type="entry name" value="HATPase_c"/>
    <property type="match status" value="1"/>
</dbReference>
<dbReference type="EC" id="2.7.13.3" evidence="2"/>
<dbReference type="InterPro" id="IPR004358">
    <property type="entry name" value="Sig_transdc_His_kin-like_C"/>
</dbReference>
<keyword evidence="4" id="KW-0808">Transferase</keyword>
<dbReference type="STRING" id="1314751.GCA_001591425_02331"/>
<evidence type="ECO:0000256" key="2">
    <source>
        <dbReference type="ARBA" id="ARBA00012438"/>
    </source>
</evidence>
<comment type="catalytic activity">
    <reaction evidence="1">
        <text>ATP + protein L-histidine = ADP + protein N-phospho-L-histidine.</text>
        <dbReference type="EC" id="2.7.13.3"/>
    </reaction>
</comment>
<dbReference type="PROSITE" id="PS50109">
    <property type="entry name" value="HIS_KIN"/>
    <property type="match status" value="1"/>
</dbReference>
<dbReference type="InterPro" id="IPR041664">
    <property type="entry name" value="AAA_16"/>
</dbReference>
<dbReference type="Pfam" id="PF13191">
    <property type="entry name" value="AAA_16"/>
    <property type="match status" value="1"/>
</dbReference>
<dbReference type="Gene3D" id="3.40.50.300">
    <property type="entry name" value="P-loop containing nucleotide triphosphate hydrolases"/>
    <property type="match status" value="1"/>
</dbReference>
<name>A0A223KKI4_9BACI</name>
<dbReference type="SMART" id="SM00387">
    <property type="entry name" value="HATPase_c"/>
    <property type="match status" value="1"/>
</dbReference>
<dbReference type="Pfam" id="PF01590">
    <property type="entry name" value="GAF"/>
    <property type="match status" value="1"/>
</dbReference>
<reference evidence="12 13" key="1">
    <citation type="submission" date="2016-12" db="EMBL/GenBank/DDBJ databases">
        <title>The whole genome sequencing and assembly of Bacillus cohnii DSM 6307T strain.</title>
        <authorList>
            <person name="Lee Y.-J."/>
            <person name="Yi H."/>
            <person name="Bahn Y.-S."/>
            <person name="Kim J.F."/>
            <person name="Lee D.-W."/>
        </authorList>
    </citation>
    <scope>NUCLEOTIDE SEQUENCE [LARGE SCALE GENOMIC DNA]</scope>
    <source>
        <strain evidence="12 13">DSM 6307</strain>
    </source>
</reference>
<dbReference type="SUPFAM" id="SSF55781">
    <property type="entry name" value="GAF domain-like"/>
    <property type="match status" value="1"/>
</dbReference>
<gene>
    <name evidence="12" type="ORF">BC6307_00590</name>
</gene>
<dbReference type="InterPro" id="IPR053159">
    <property type="entry name" value="Hybrid_Histidine_Kinase"/>
</dbReference>
<dbReference type="InterPro" id="IPR027417">
    <property type="entry name" value="P-loop_NTPase"/>
</dbReference>